<dbReference type="PANTHER" id="PTHR12786">
    <property type="entry name" value="SPLICING FACTOR SF3A-RELATED"/>
    <property type="match status" value="1"/>
</dbReference>
<dbReference type="InterPro" id="IPR051421">
    <property type="entry name" value="RNA_Proc_DNA_Dmg_Regulator"/>
</dbReference>
<dbReference type="EMBL" id="ML120446">
    <property type="protein sequence ID" value="RPA93833.1"/>
    <property type="molecule type" value="Genomic_DNA"/>
</dbReference>
<dbReference type="Proteomes" id="UP000276215">
    <property type="component" value="Unassembled WGS sequence"/>
</dbReference>
<feature type="compositionally biased region" description="Acidic residues" evidence="9">
    <location>
        <begin position="257"/>
        <end position="291"/>
    </location>
</feature>
<sequence>MDPKPETPLINAIITTFPGLPTYNLPLPASTPISSVLPRLRLLLPPTLLHSRFLLTPTSSHYHPPSTPLSTLTTSSFLTLRLHPPLCGGKGGFGSQLRAAGGRMSSRKKRGQQENNDSCRNLDGRRMRTVKEAKALAAYLEIRPEMEKKEREARKERWRKIVEEAERGGRNGGANARFDDVEWLEATEEEKVRTREAVEKVMKELETGGLDEEGEGGSSGSGSDVNADGDDNAVGEGSSAAVAPAKKEVKEMKFSGWDEDEEFYSSSDDEEMGDIAEEDEDEEEEEEEEEPVEGKGKGKQLA</sequence>
<gene>
    <name evidence="12" type="ORF">L873DRAFT_1815374</name>
</gene>
<comment type="subcellular location">
    <subcellularLocation>
        <location evidence="2">Cytoplasm</location>
    </subcellularLocation>
    <subcellularLocation>
        <location evidence="1">Nucleus</location>
    </subcellularLocation>
</comment>
<keyword evidence="8" id="KW-0131">Cell cycle</keyword>
<dbReference type="AlphaFoldDB" id="A0A3N4J6B3"/>
<evidence type="ECO:0000256" key="8">
    <source>
        <dbReference type="ARBA" id="ARBA00023306"/>
    </source>
</evidence>
<feature type="domain" description="Sde2 ubiquitin" evidence="10">
    <location>
        <begin position="10"/>
        <end position="87"/>
    </location>
</feature>
<keyword evidence="13" id="KW-1185">Reference proteome</keyword>
<accession>A0A3N4J6B3</accession>
<feature type="compositionally biased region" description="Low complexity" evidence="9">
    <location>
        <begin position="234"/>
        <end position="244"/>
    </location>
</feature>
<evidence type="ECO:0000313" key="13">
    <source>
        <dbReference type="Proteomes" id="UP000276215"/>
    </source>
</evidence>
<evidence type="ECO:0000259" key="11">
    <source>
        <dbReference type="Pfam" id="PF22782"/>
    </source>
</evidence>
<dbReference type="InterPro" id="IPR053822">
    <property type="entry name" value="SDE2-like_dom"/>
</dbReference>
<name>A0A3N4J6B3_9PEZI</name>
<dbReference type="Pfam" id="PF22782">
    <property type="entry name" value="SDE2"/>
    <property type="match status" value="1"/>
</dbReference>
<keyword evidence="6" id="KW-0508">mRNA splicing</keyword>
<feature type="domain" description="SDE2-like" evidence="11">
    <location>
        <begin position="88"/>
        <end position="200"/>
    </location>
</feature>
<feature type="region of interest" description="Disordered" evidence="9">
    <location>
        <begin position="93"/>
        <end position="121"/>
    </location>
</feature>
<dbReference type="InterPro" id="IPR024974">
    <property type="entry name" value="Sde2_N"/>
</dbReference>
<evidence type="ECO:0000259" key="10">
    <source>
        <dbReference type="Pfam" id="PF13019"/>
    </source>
</evidence>
<evidence type="ECO:0000256" key="2">
    <source>
        <dbReference type="ARBA" id="ARBA00004496"/>
    </source>
</evidence>
<organism evidence="12 13">
    <name type="scientific">Choiromyces venosus 120613-1</name>
    <dbReference type="NCBI Taxonomy" id="1336337"/>
    <lineage>
        <taxon>Eukaryota</taxon>
        <taxon>Fungi</taxon>
        <taxon>Dikarya</taxon>
        <taxon>Ascomycota</taxon>
        <taxon>Pezizomycotina</taxon>
        <taxon>Pezizomycetes</taxon>
        <taxon>Pezizales</taxon>
        <taxon>Tuberaceae</taxon>
        <taxon>Choiromyces</taxon>
    </lineage>
</organism>
<evidence type="ECO:0000256" key="5">
    <source>
        <dbReference type="ARBA" id="ARBA00022664"/>
    </source>
</evidence>
<evidence type="ECO:0000256" key="6">
    <source>
        <dbReference type="ARBA" id="ARBA00023187"/>
    </source>
</evidence>
<evidence type="ECO:0000313" key="12">
    <source>
        <dbReference type="EMBL" id="RPA93833.1"/>
    </source>
</evidence>
<dbReference type="GO" id="GO:0008380">
    <property type="term" value="P:RNA splicing"/>
    <property type="evidence" value="ECO:0007669"/>
    <property type="project" value="UniProtKB-KW"/>
</dbReference>
<evidence type="ECO:0000256" key="3">
    <source>
        <dbReference type="ARBA" id="ARBA00008726"/>
    </source>
</evidence>
<keyword evidence="4" id="KW-0963">Cytoplasm</keyword>
<dbReference type="STRING" id="1336337.A0A3N4J6B3"/>
<dbReference type="Pfam" id="PF13019">
    <property type="entry name" value="Sde2_N_Ubi_yeast"/>
    <property type="match status" value="1"/>
</dbReference>
<evidence type="ECO:0000256" key="7">
    <source>
        <dbReference type="ARBA" id="ARBA00023242"/>
    </source>
</evidence>
<reference evidence="12 13" key="1">
    <citation type="journal article" date="2018" name="Nat. Ecol. Evol.">
        <title>Pezizomycetes genomes reveal the molecular basis of ectomycorrhizal truffle lifestyle.</title>
        <authorList>
            <person name="Murat C."/>
            <person name="Payen T."/>
            <person name="Noel B."/>
            <person name="Kuo A."/>
            <person name="Morin E."/>
            <person name="Chen J."/>
            <person name="Kohler A."/>
            <person name="Krizsan K."/>
            <person name="Balestrini R."/>
            <person name="Da Silva C."/>
            <person name="Montanini B."/>
            <person name="Hainaut M."/>
            <person name="Levati E."/>
            <person name="Barry K.W."/>
            <person name="Belfiori B."/>
            <person name="Cichocki N."/>
            <person name="Clum A."/>
            <person name="Dockter R.B."/>
            <person name="Fauchery L."/>
            <person name="Guy J."/>
            <person name="Iotti M."/>
            <person name="Le Tacon F."/>
            <person name="Lindquist E.A."/>
            <person name="Lipzen A."/>
            <person name="Malagnac F."/>
            <person name="Mello A."/>
            <person name="Molinier V."/>
            <person name="Miyauchi S."/>
            <person name="Poulain J."/>
            <person name="Riccioni C."/>
            <person name="Rubini A."/>
            <person name="Sitrit Y."/>
            <person name="Splivallo R."/>
            <person name="Traeger S."/>
            <person name="Wang M."/>
            <person name="Zifcakova L."/>
            <person name="Wipf D."/>
            <person name="Zambonelli A."/>
            <person name="Paolocci F."/>
            <person name="Nowrousian M."/>
            <person name="Ottonello S."/>
            <person name="Baldrian P."/>
            <person name="Spatafora J.W."/>
            <person name="Henrissat B."/>
            <person name="Nagy L.G."/>
            <person name="Aury J.M."/>
            <person name="Wincker P."/>
            <person name="Grigoriev I.V."/>
            <person name="Bonfante P."/>
            <person name="Martin F.M."/>
        </authorList>
    </citation>
    <scope>NUCLEOTIDE SEQUENCE [LARGE SCALE GENOMIC DNA]</scope>
    <source>
        <strain evidence="12 13">120613-1</strain>
    </source>
</reference>
<dbReference type="PANTHER" id="PTHR12786:SF1">
    <property type="entry name" value="SPLICING REGULATOR SDE2"/>
    <property type="match status" value="1"/>
</dbReference>
<evidence type="ECO:0000256" key="9">
    <source>
        <dbReference type="SAM" id="MobiDB-lite"/>
    </source>
</evidence>
<protein>
    <submittedName>
        <fullName evidence="12">Uncharacterized protein</fullName>
    </submittedName>
</protein>
<proteinExistence type="inferred from homology"/>
<evidence type="ECO:0000256" key="4">
    <source>
        <dbReference type="ARBA" id="ARBA00022490"/>
    </source>
</evidence>
<evidence type="ECO:0000256" key="1">
    <source>
        <dbReference type="ARBA" id="ARBA00004123"/>
    </source>
</evidence>
<dbReference type="GO" id="GO:0006397">
    <property type="term" value="P:mRNA processing"/>
    <property type="evidence" value="ECO:0007669"/>
    <property type="project" value="UniProtKB-KW"/>
</dbReference>
<dbReference type="GO" id="GO:0005634">
    <property type="term" value="C:nucleus"/>
    <property type="evidence" value="ECO:0007669"/>
    <property type="project" value="UniProtKB-SubCell"/>
</dbReference>
<keyword evidence="5" id="KW-0507">mRNA processing</keyword>
<keyword evidence="7" id="KW-0539">Nucleus</keyword>
<dbReference type="GO" id="GO:0005737">
    <property type="term" value="C:cytoplasm"/>
    <property type="evidence" value="ECO:0007669"/>
    <property type="project" value="UniProtKB-SubCell"/>
</dbReference>
<comment type="similarity">
    <text evidence="3">Belongs to the SDE2 family.</text>
</comment>
<feature type="region of interest" description="Disordered" evidence="9">
    <location>
        <begin position="204"/>
        <end position="302"/>
    </location>
</feature>
<dbReference type="OrthoDB" id="547031at2759"/>